<feature type="compositionally biased region" description="Basic and acidic residues" evidence="1">
    <location>
        <begin position="305"/>
        <end position="323"/>
    </location>
</feature>
<gene>
    <name evidence="2" type="ORF">HG537_0D02080</name>
</gene>
<dbReference type="InterPro" id="IPR036249">
    <property type="entry name" value="Thioredoxin-like_sf"/>
</dbReference>
<organism evidence="2 3">
    <name type="scientific">Torulaspora globosa</name>
    <dbReference type="NCBI Taxonomy" id="48254"/>
    <lineage>
        <taxon>Eukaryota</taxon>
        <taxon>Fungi</taxon>
        <taxon>Dikarya</taxon>
        <taxon>Ascomycota</taxon>
        <taxon>Saccharomycotina</taxon>
        <taxon>Saccharomycetes</taxon>
        <taxon>Saccharomycetales</taxon>
        <taxon>Saccharomycetaceae</taxon>
        <taxon>Torulaspora</taxon>
    </lineage>
</organism>
<proteinExistence type="predicted"/>
<sequence length="476" mass="52929">MDRTKMISDNQKVTMPRKSLDLDSIMVGIEEYLNEIDSNEGEEIKVNIVKDEDENSVATERNFEDENEAEIALEREKAASTRSKKMPASSEDAFTVEDKSKKAEKLDSSEETNREVESEDSATEKKGNSEAEIKLAKSVEDITGTEADATGKLDAREAQKPEEAATAAAVEDKQENPIAEKITDNEVDTEQMEKADTPSSIAEQEDVAKGSEDKPEDIVEDEADEYKAELNAGLDSQEALKSQIPKSASKISNDVGTKISTESINPSNVDAHKDEHNAEYKSDLPTPQDTNNQAPNKNAAAPIRDANDQESEKLPERNDEHVQTQEPIPEILETSNENTLVEPQTILDQETEELLKQLEMMESTTQVSNSNSTTAAEIRAFNETQPIYIYTSLAGGGYHMIPRTNRLATILTANRITFEYRDLGTDAEARSVWRSFAQGKTLPGIVRGRDDVIGNWETVEDANENYRLRELLYDSL</sequence>
<dbReference type="PROSITE" id="PS51354">
    <property type="entry name" value="GLUTAREDOXIN_2"/>
    <property type="match status" value="1"/>
</dbReference>
<dbReference type="Gene3D" id="3.40.30.10">
    <property type="entry name" value="Glutaredoxin"/>
    <property type="match status" value="1"/>
</dbReference>
<feature type="compositionally biased region" description="Basic and acidic residues" evidence="1">
    <location>
        <begin position="206"/>
        <end position="217"/>
    </location>
</feature>
<feature type="compositionally biased region" description="Basic and acidic residues" evidence="1">
    <location>
        <begin position="149"/>
        <end position="163"/>
    </location>
</feature>
<dbReference type="EMBL" id="CP059270">
    <property type="protein sequence ID" value="QLQ80207.1"/>
    <property type="molecule type" value="Genomic_DNA"/>
</dbReference>
<feature type="compositionally biased region" description="Polar residues" evidence="1">
    <location>
        <begin position="244"/>
        <end position="268"/>
    </location>
</feature>
<feature type="compositionally biased region" description="Low complexity" evidence="1">
    <location>
        <begin position="291"/>
        <end position="302"/>
    </location>
</feature>
<evidence type="ECO:0000313" key="3">
    <source>
        <dbReference type="Proteomes" id="UP000510647"/>
    </source>
</evidence>
<protein>
    <submittedName>
        <fullName evidence="2">Uncharacterized protein</fullName>
    </submittedName>
</protein>
<feature type="compositionally biased region" description="Basic and acidic residues" evidence="1">
    <location>
        <begin position="96"/>
        <end position="140"/>
    </location>
</feature>
<name>A0A7H9HU03_9SACH</name>
<dbReference type="Proteomes" id="UP000510647">
    <property type="component" value="Chromosome 4"/>
</dbReference>
<dbReference type="AlphaFoldDB" id="A0A7H9HU03"/>
<feature type="compositionally biased region" description="Basic and acidic residues" evidence="1">
    <location>
        <begin position="270"/>
        <end position="282"/>
    </location>
</feature>
<reference evidence="2 3" key="1">
    <citation type="submission" date="2020-06" db="EMBL/GenBank/DDBJ databases">
        <title>The yeast mating-type switching endonuclease HO is a domesticated member of an unorthodox homing genetic element family.</title>
        <authorList>
            <person name="Coughlan A.Y."/>
            <person name="Lombardi L."/>
            <person name="Braun-Galleani S."/>
            <person name="Martos A.R."/>
            <person name="Galeote V."/>
            <person name="Bigey F."/>
            <person name="Dequin S."/>
            <person name="Byrne K.P."/>
            <person name="Wolfe K.H."/>
        </authorList>
    </citation>
    <scope>NUCLEOTIDE SEQUENCE [LARGE SCALE GENOMIC DNA]</scope>
    <source>
        <strain evidence="2 3">CBS2947</strain>
    </source>
</reference>
<dbReference type="OrthoDB" id="9932926at2759"/>
<evidence type="ECO:0000313" key="2">
    <source>
        <dbReference type="EMBL" id="QLQ80207.1"/>
    </source>
</evidence>
<feature type="region of interest" description="Disordered" evidence="1">
    <location>
        <begin position="75"/>
        <end position="340"/>
    </location>
</feature>
<evidence type="ECO:0000256" key="1">
    <source>
        <dbReference type="SAM" id="MobiDB-lite"/>
    </source>
</evidence>
<keyword evidence="3" id="KW-1185">Reference proteome</keyword>
<accession>A0A7H9HU03</accession>
<dbReference type="SUPFAM" id="SSF52833">
    <property type="entry name" value="Thioredoxin-like"/>
    <property type="match status" value="1"/>
</dbReference>